<name>A0A955J3H3_UNCKA</name>
<dbReference type="AlphaFoldDB" id="A0A955J3H3"/>
<proteinExistence type="predicted"/>
<evidence type="ECO:0000313" key="2">
    <source>
        <dbReference type="EMBL" id="MCA9308420.1"/>
    </source>
</evidence>
<keyword evidence="1" id="KW-0812">Transmembrane</keyword>
<dbReference type="Proteomes" id="UP000740557">
    <property type="component" value="Unassembled WGS sequence"/>
</dbReference>
<evidence type="ECO:0000313" key="3">
    <source>
        <dbReference type="Proteomes" id="UP000740557"/>
    </source>
</evidence>
<feature type="transmembrane region" description="Helical" evidence="1">
    <location>
        <begin position="6"/>
        <end position="30"/>
    </location>
</feature>
<gene>
    <name evidence="2" type="ORF">KC980_02830</name>
</gene>
<accession>A0A955J3H3</accession>
<keyword evidence="1" id="KW-0472">Membrane</keyword>
<organism evidence="2 3">
    <name type="scientific">candidate division WWE3 bacterium</name>
    <dbReference type="NCBI Taxonomy" id="2053526"/>
    <lineage>
        <taxon>Bacteria</taxon>
        <taxon>Katanobacteria</taxon>
    </lineage>
</organism>
<protein>
    <submittedName>
        <fullName evidence="2">Uncharacterized protein</fullName>
    </submittedName>
</protein>
<reference evidence="2" key="2">
    <citation type="journal article" date="2021" name="Microbiome">
        <title>Successional dynamics and alternative stable states in a saline activated sludge microbial community over 9 years.</title>
        <authorList>
            <person name="Wang Y."/>
            <person name="Ye J."/>
            <person name="Ju F."/>
            <person name="Liu L."/>
            <person name="Boyd J.A."/>
            <person name="Deng Y."/>
            <person name="Parks D.H."/>
            <person name="Jiang X."/>
            <person name="Yin X."/>
            <person name="Woodcroft B.J."/>
            <person name="Tyson G.W."/>
            <person name="Hugenholtz P."/>
            <person name="Polz M.F."/>
            <person name="Zhang T."/>
        </authorList>
    </citation>
    <scope>NUCLEOTIDE SEQUENCE</scope>
    <source>
        <strain evidence="2">HKST-UBA79</strain>
    </source>
</reference>
<reference evidence="2" key="1">
    <citation type="submission" date="2020-04" db="EMBL/GenBank/DDBJ databases">
        <authorList>
            <person name="Zhang T."/>
        </authorList>
    </citation>
    <scope>NUCLEOTIDE SEQUENCE</scope>
    <source>
        <strain evidence="2">HKST-UBA79</strain>
    </source>
</reference>
<keyword evidence="1" id="KW-1133">Transmembrane helix</keyword>
<comment type="caution">
    <text evidence="2">The sequence shown here is derived from an EMBL/GenBank/DDBJ whole genome shotgun (WGS) entry which is preliminary data.</text>
</comment>
<dbReference type="EMBL" id="JAGQNX010000083">
    <property type="protein sequence ID" value="MCA9308420.1"/>
    <property type="molecule type" value="Genomic_DNA"/>
</dbReference>
<sequence>MFRQTTVIVIVALVVLMAGRILIGVSNLATLGGEAKMYFRGDYLETKDKLSCHGVNLWYLCFGNLEEVNPKTTTTPAKK</sequence>
<evidence type="ECO:0000256" key="1">
    <source>
        <dbReference type="SAM" id="Phobius"/>
    </source>
</evidence>